<dbReference type="Pfam" id="PF01408">
    <property type="entry name" value="GFO_IDH_MocA"/>
    <property type="match status" value="1"/>
</dbReference>
<comment type="similarity">
    <text evidence="1">Belongs to the Gfo/Idh/MocA family.</text>
</comment>
<dbReference type="EMBL" id="PNYC01000003">
    <property type="protein sequence ID" value="PMS37526.1"/>
    <property type="molecule type" value="Genomic_DNA"/>
</dbReference>
<dbReference type="NCBIfam" id="NF008607">
    <property type="entry name" value="PRK11579.1"/>
    <property type="match status" value="1"/>
</dbReference>
<dbReference type="GO" id="GO:0000166">
    <property type="term" value="F:nucleotide binding"/>
    <property type="evidence" value="ECO:0007669"/>
    <property type="project" value="InterPro"/>
</dbReference>
<evidence type="ECO:0000313" key="5">
    <source>
        <dbReference type="EMBL" id="PMS37526.1"/>
    </source>
</evidence>
<feature type="domain" description="Gfo/Idh/MocA-like oxidoreductase C-terminal" evidence="4">
    <location>
        <begin position="143"/>
        <end position="353"/>
    </location>
</feature>
<sequence length="359" mass="38965">MTSSLKIGLMGYGFAGATFHAPVIERCGHAADDPREPIARIAAIATSKPEQALADYPQAKTVPDLEALLALDEVECVVIATPNDTHFEMGATALEAGKHVVVDKPVTLRAADALALARLARDRGLVFAPFHNRRWDGDFLTVRELIDSQALGRIVHFESHFDRFRPQIRQRWREEASRGGGLLFDLGPHLIDQALVLFGAPETVYASVKTHRDHATAPDYVHLLLGYADKEVVLHASALSALEPPRFAIHGTLGSYVKAGLDTQEDQLKAGLRPGDAGFGGGNAAGTLRAISDGQEIERPLPTKEGAYVDFYRALASSIRHGSPFPVTPQDAVDVMTIIELAERSAREGRRLTFARETA</sequence>
<dbReference type="PANTHER" id="PTHR43708:SF5">
    <property type="entry name" value="CONSERVED EXPRESSED OXIDOREDUCTASE (EUROFUNG)-RELATED"/>
    <property type="match status" value="1"/>
</dbReference>
<dbReference type="SUPFAM" id="SSF51735">
    <property type="entry name" value="NAD(P)-binding Rossmann-fold domains"/>
    <property type="match status" value="1"/>
</dbReference>
<evidence type="ECO:0000259" key="3">
    <source>
        <dbReference type="Pfam" id="PF01408"/>
    </source>
</evidence>
<evidence type="ECO:0000313" key="6">
    <source>
        <dbReference type="Proteomes" id="UP000235777"/>
    </source>
</evidence>
<dbReference type="RefSeq" id="WP_020566273.1">
    <property type="nucleotide sequence ID" value="NZ_KB890176.1"/>
</dbReference>
<dbReference type="InterPro" id="IPR004104">
    <property type="entry name" value="Gfo/Idh/MocA-like_OxRdtase_C"/>
</dbReference>
<organism evidence="5 6">
    <name type="scientific">Trinickia symbiotica</name>
    <dbReference type="NCBI Taxonomy" id="863227"/>
    <lineage>
        <taxon>Bacteria</taxon>
        <taxon>Pseudomonadati</taxon>
        <taxon>Pseudomonadota</taxon>
        <taxon>Betaproteobacteria</taxon>
        <taxon>Burkholderiales</taxon>
        <taxon>Burkholderiaceae</taxon>
        <taxon>Trinickia</taxon>
    </lineage>
</organism>
<dbReference type="Gene3D" id="3.40.50.720">
    <property type="entry name" value="NAD(P)-binding Rossmann-like Domain"/>
    <property type="match status" value="1"/>
</dbReference>
<dbReference type="InterPro" id="IPR000683">
    <property type="entry name" value="Gfo/Idh/MocA-like_OxRdtase_N"/>
</dbReference>
<dbReference type="GO" id="GO:0016491">
    <property type="term" value="F:oxidoreductase activity"/>
    <property type="evidence" value="ECO:0007669"/>
    <property type="project" value="UniProtKB-KW"/>
</dbReference>
<proteinExistence type="inferred from homology"/>
<dbReference type="Pfam" id="PF02894">
    <property type="entry name" value="GFO_IDH_MocA_C"/>
    <property type="match status" value="1"/>
</dbReference>
<name>A0A2N7X6Y7_9BURK</name>
<feature type="domain" description="Gfo/Idh/MocA-like oxidoreductase N-terminal" evidence="3">
    <location>
        <begin position="5"/>
        <end position="128"/>
    </location>
</feature>
<evidence type="ECO:0000256" key="1">
    <source>
        <dbReference type="ARBA" id="ARBA00010928"/>
    </source>
</evidence>
<dbReference type="STRING" id="863227.GCA_000373005_02870"/>
<dbReference type="Gene3D" id="3.30.360.10">
    <property type="entry name" value="Dihydrodipicolinate Reductase, domain 2"/>
    <property type="match status" value="1"/>
</dbReference>
<gene>
    <name evidence="5" type="ORF">C0Z20_06015</name>
</gene>
<dbReference type="InterPro" id="IPR036291">
    <property type="entry name" value="NAD(P)-bd_dom_sf"/>
</dbReference>
<comment type="caution">
    <text evidence="5">The sequence shown here is derived from an EMBL/GenBank/DDBJ whole genome shotgun (WGS) entry which is preliminary data.</text>
</comment>
<keyword evidence="2" id="KW-0560">Oxidoreductase</keyword>
<evidence type="ECO:0000256" key="2">
    <source>
        <dbReference type="ARBA" id="ARBA00023002"/>
    </source>
</evidence>
<dbReference type="AlphaFoldDB" id="A0A2N7X6Y7"/>
<dbReference type="InterPro" id="IPR051317">
    <property type="entry name" value="Gfo/Idh/MocA_oxidoreduct"/>
</dbReference>
<dbReference type="OrthoDB" id="9774191at2"/>
<dbReference type="PANTHER" id="PTHR43708">
    <property type="entry name" value="CONSERVED EXPRESSED OXIDOREDUCTASE (EUROFUNG)"/>
    <property type="match status" value="1"/>
</dbReference>
<keyword evidence="6" id="KW-1185">Reference proteome</keyword>
<reference evidence="5 6" key="1">
    <citation type="submission" date="2018-01" db="EMBL/GenBank/DDBJ databases">
        <title>Whole genome analyses suggest that Burkholderia sensu lato contains two further novel genera in the rhizoxinica-symbiotica group Mycetohabitans gen. nov., and Trinickia gen. nov.: implications for the evolution of diazotrophy and nodulation in the Burkholderiaceae.</title>
        <authorList>
            <person name="Estrada-de los Santos P."/>
            <person name="Palmer M."/>
            <person name="Chavez-Ramirez B."/>
            <person name="Beukes C."/>
            <person name="Steenkamp E.T."/>
            <person name="Hirsch A.M."/>
            <person name="Manyaka P."/>
            <person name="Maluk M."/>
            <person name="Lafos M."/>
            <person name="Crook M."/>
            <person name="Gross E."/>
            <person name="Simon M.F."/>
            <person name="Bueno dos Reis Junior F."/>
            <person name="Poole P.S."/>
            <person name="Venter S.N."/>
            <person name="James E.K."/>
        </authorList>
    </citation>
    <scope>NUCLEOTIDE SEQUENCE [LARGE SCALE GENOMIC DNA]</scope>
    <source>
        <strain evidence="5 6">JPY 581</strain>
    </source>
</reference>
<dbReference type="Proteomes" id="UP000235777">
    <property type="component" value="Unassembled WGS sequence"/>
</dbReference>
<protein>
    <submittedName>
        <fullName evidence="5">Oxidoreductase</fullName>
    </submittedName>
</protein>
<accession>A0A2N7X6Y7</accession>
<evidence type="ECO:0000259" key="4">
    <source>
        <dbReference type="Pfam" id="PF02894"/>
    </source>
</evidence>